<keyword evidence="3" id="KW-0804">Transcription</keyword>
<dbReference type="GO" id="GO:0043565">
    <property type="term" value="F:sequence-specific DNA binding"/>
    <property type="evidence" value="ECO:0007669"/>
    <property type="project" value="InterPro"/>
</dbReference>
<dbReference type="InterPro" id="IPR018060">
    <property type="entry name" value="HTH_AraC"/>
</dbReference>
<organism evidence="5 6">
    <name type="scientific">Paenibacillus antri</name>
    <dbReference type="NCBI Taxonomy" id="2582848"/>
    <lineage>
        <taxon>Bacteria</taxon>
        <taxon>Bacillati</taxon>
        <taxon>Bacillota</taxon>
        <taxon>Bacilli</taxon>
        <taxon>Bacillales</taxon>
        <taxon>Paenibacillaceae</taxon>
        <taxon>Paenibacillus</taxon>
    </lineage>
</organism>
<feature type="domain" description="HTH araC/xylS-type" evidence="4">
    <location>
        <begin position="155"/>
        <end position="253"/>
    </location>
</feature>
<dbReference type="InterPro" id="IPR018062">
    <property type="entry name" value="HTH_AraC-typ_CS"/>
</dbReference>
<dbReference type="PRINTS" id="PR00032">
    <property type="entry name" value="HTHARAC"/>
</dbReference>
<evidence type="ECO:0000256" key="2">
    <source>
        <dbReference type="ARBA" id="ARBA00023125"/>
    </source>
</evidence>
<comment type="caution">
    <text evidence="5">The sequence shown here is derived from an EMBL/GenBank/DDBJ whole genome shotgun (WGS) entry which is preliminary data.</text>
</comment>
<dbReference type="EMBL" id="VCIW01000020">
    <property type="protein sequence ID" value="TLS49604.1"/>
    <property type="molecule type" value="Genomic_DNA"/>
</dbReference>
<dbReference type="SMART" id="SM00342">
    <property type="entry name" value="HTH_ARAC"/>
    <property type="match status" value="1"/>
</dbReference>
<dbReference type="PROSITE" id="PS00041">
    <property type="entry name" value="HTH_ARAC_FAMILY_1"/>
    <property type="match status" value="1"/>
</dbReference>
<dbReference type="Pfam" id="PF12833">
    <property type="entry name" value="HTH_18"/>
    <property type="match status" value="1"/>
</dbReference>
<keyword evidence="2" id="KW-0238">DNA-binding</keyword>
<dbReference type="AlphaFoldDB" id="A0A5R9G967"/>
<sequence length="263" mass="29842">MEGSEMEATLDFLFRVDRRAEETIPFHRHRCYELVYYVAGEGLTRIGRREWAYRPGDFALVRPHTLHDERRTAAADVVCVGFALPESALPPLPEGVFRDAGAEPLLPHLARMLEELQGQRPRFGRMLDLLASQLAVELERRLPAEAPPAAEDPFQYTLNYMNEHFSQKIDFASLSALAGYSYDRYRHLFKERTGFSPGQYVVNKRLEHACKLLRQTGLSVSAVAMECGFSNDAQFCSVFKREQGMTPGQYRERGLEGSPAHAT</sequence>
<dbReference type="SUPFAM" id="SSF46689">
    <property type="entry name" value="Homeodomain-like"/>
    <property type="match status" value="2"/>
</dbReference>
<dbReference type="InterPro" id="IPR009057">
    <property type="entry name" value="Homeodomain-like_sf"/>
</dbReference>
<evidence type="ECO:0000313" key="5">
    <source>
        <dbReference type="EMBL" id="TLS49604.1"/>
    </source>
</evidence>
<dbReference type="InterPro" id="IPR020449">
    <property type="entry name" value="Tscrpt_reg_AraC-type_HTH"/>
</dbReference>
<dbReference type="InterPro" id="IPR011051">
    <property type="entry name" value="RmlC_Cupin_sf"/>
</dbReference>
<dbReference type="SUPFAM" id="SSF51182">
    <property type="entry name" value="RmlC-like cupins"/>
    <property type="match status" value="1"/>
</dbReference>
<name>A0A5R9G967_9BACL</name>
<dbReference type="Gene3D" id="2.60.120.10">
    <property type="entry name" value="Jelly Rolls"/>
    <property type="match status" value="1"/>
</dbReference>
<dbReference type="GO" id="GO:0003700">
    <property type="term" value="F:DNA-binding transcription factor activity"/>
    <property type="evidence" value="ECO:0007669"/>
    <property type="project" value="InterPro"/>
</dbReference>
<evidence type="ECO:0000259" key="4">
    <source>
        <dbReference type="PROSITE" id="PS01124"/>
    </source>
</evidence>
<dbReference type="Gene3D" id="1.10.10.60">
    <property type="entry name" value="Homeodomain-like"/>
    <property type="match status" value="2"/>
</dbReference>
<proteinExistence type="predicted"/>
<keyword evidence="1" id="KW-0805">Transcription regulation</keyword>
<evidence type="ECO:0000256" key="1">
    <source>
        <dbReference type="ARBA" id="ARBA00023015"/>
    </source>
</evidence>
<evidence type="ECO:0000256" key="3">
    <source>
        <dbReference type="ARBA" id="ARBA00023163"/>
    </source>
</evidence>
<dbReference type="Pfam" id="PF02311">
    <property type="entry name" value="AraC_binding"/>
    <property type="match status" value="1"/>
</dbReference>
<dbReference type="InterPro" id="IPR003313">
    <property type="entry name" value="AraC-bd"/>
</dbReference>
<gene>
    <name evidence="5" type="ORF">FE782_24780</name>
</gene>
<protein>
    <submittedName>
        <fullName evidence="5">Helix-turn-helix domain-containing protein</fullName>
    </submittedName>
</protein>
<dbReference type="CDD" id="cd02208">
    <property type="entry name" value="cupin_RmlC-like"/>
    <property type="match status" value="1"/>
</dbReference>
<dbReference type="PANTHER" id="PTHR43280:SF2">
    <property type="entry name" value="HTH-TYPE TRANSCRIPTIONAL REGULATOR EXSA"/>
    <property type="match status" value="1"/>
</dbReference>
<dbReference type="InterPro" id="IPR014710">
    <property type="entry name" value="RmlC-like_jellyroll"/>
</dbReference>
<dbReference type="PANTHER" id="PTHR43280">
    <property type="entry name" value="ARAC-FAMILY TRANSCRIPTIONAL REGULATOR"/>
    <property type="match status" value="1"/>
</dbReference>
<dbReference type="Proteomes" id="UP000309676">
    <property type="component" value="Unassembled WGS sequence"/>
</dbReference>
<evidence type="ECO:0000313" key="6">
    <source>
        <dbReference type="Proteomes" id="UP000309676"/>
    </source>
</evidence>
<keyword evidence="6" id="KW-1185">Reference proteome</keyword>
<accession>A0A5R9G967</accession>
<reference evidence="5 6" key="1">
    <citation type="submission" date="2019-05" db="EMBL/GenBank/DDBJ databases">
        <authorList>
            <person name="Narsing Rao M.P."/>
            <person name="Li W.J."/>
        </authorList>
    </citation>
    <scope>NUCLEOTIDE SEQUENCE [LARGE SCALE GENOMIC DNA]</scope>
    <source>
        <strain evidence="5 6">SYSU_K30003</strain>
    </source>
</reference>
<dbReference type="PROSITE" id="PS01124">
    <property type="entry name" value="HTH_ARAC_FAMILY_2"/>
    <property type="match status" value="1"/>
</dbReference>